<dbReference type="SUPFAM" id="SSF51445">
    <property type="entry name" value="(Trans)glycosidases"/>
    <property type="match status" value="1"/>
</dbReference>
<keyword evidence="7 10" id="KW-0119">Carbohydrate metabolism</keyword>
<evidence type="ECO:0000256" key="8">
    <source>
        <dbReference type="ARBA" id="ARBA00031423"/>
    </source>
</evidence>
<evidence type="ECO:0000313" key="11">
    <source>
        <dbReference type="EMBL" id="MFC3126252.1"/>
    </source>
</evidence>
<evidence type="ECO:0000256" key="6">
    <source>
        <dbReference type="ARBA" id="ARBA00022679"/>
    </source>
</evidence>
<dbReference type="PANTHER" id="PTHR32438:SF5">
    <property type="entry name" value="4-ALPHA-GLUCANOTRANSFERASE DPE1, CHLOROPLASTIC_AMYLOPLASTIC"/>
    <property type="match status" value="1"/>
</dbReference>
<dbReference type="PANTHER" id="PTHR32438">
    <property type="entry name" value="4-ALPHA-GLUCANOTRANSFERASE DPE1, CHLOROPLASTIC/AMYLOPLASTIC"/>
    <property type="match status" value="1"/>
</dbReference>
<evidence type="ECO:0000256" key="3">
    <source>
        <dbReference type="ARBA" id="ARBA00012560"/>
    </source>
</evidence>
<dbReference type="GO" id="GO:0004134">
    <property type="term" value="F:4-alpha-glucanotransferase activity"/>
    <property type="evidence" value="ECO:0007669"/>
    <property type="project" value="UniProtKB-EC"/>
</dbReference>
<comment type="caution">
    <text evidence="11">The sequence shown here is derived from an EMBL/GenBank/DDBJ whole genome shotgun (WGS) entry which is preliminary data.</text>
</comment>
<gene>
    <name evidence="11" type="primary">malQ</name>
    <name evidence="11" type="ORF">ACFOD4_14385</name>
</gene>
<evidence type="ECO:0000256" key="2">
    <source>
        <dbReference type="ARBA" id="ARBA00005684"/>
    </source>
</evidence>
<sequence length="682" mass="73801">MSAGPELRRLARSVGLMAEWEDAHGHRHAVSQETLQTVLDALGYPAANEANCRESLARLRQAQRSVPPPLFTAEPGQVLRIPGLAPGRYRLAAEDGTEVEGETSSAAGGARITVPSLPGYYEFEAGDRRLTLAVAPAHGYRVEDACGDDKAWGLAVQLYALKRSGDGGVGDYTALRDFAAGAAGLGADAIAISPVHAQFSADPSRFSPYAPSSRLWLDVRHSDGDALMPQAPPFPPELAAEWARLEAMELVDWPAVARARLARARQLHQHFTQTANEALRDAFEAFRTLGGNSLRNHARFEALHAAQIAEDASRWHWRDWPAPLRDPDGAEVAAFAEAHPGEIGFHEFLQFMADRGLGMAQAAAKEGGSRIGLIADLAIGVDGGGSDAWARQTEFLSGVEIGAPPDIYNTRGQGWGITTYSPHGLVANGFAAFREMLGAAFRNAGGVRLDHVLGLRRLWLVPAGASPKDGCYLRYPMEDMLRLVALESHRHKAIAIGEDLGTVPEGFRPLLQQHGIAGMRVMWFEQSGRGFKDPLRWTREAVSMTSTHDLPTVAGWWAGRDIEWREKLGGGPANQRDARAGERARLWASLRQSGVARGPAPPPEQGARVADAAAAQIGRARCNLALLPLEDAVAAVEQPNLPGTVDEHPNWRRRIDPPVGLMFSDPAIEQRLRGLARARRAP</sequence>
<dbReference type="EMBL" id="JBHRTN010000018">
    <property type="protein sequence ID" value="MFC3126252.1"/>
    <property type="molecule type" value="Genomic_DNA"/>
</dbReference>
<dbReference type="RefSeq" id="WP_379597462.1">
    <property type="nucleotide sequence ID" value="NZ_JBHRTN010000018.1"/>
</dbReference>
<dbReference type="Pfam" id="PF02446">
    <property type="entry name" value="Glyco_hydro_77"/>
    <property type="match status" value="1"/>
</dbReference>
<proteinExistence type="inferred from homology"/>
<keyword evidence="6 10" id="KW-0808">Transferase</keyword>
<evidence type="ECO:0000313" key="12">
    <source>
        <dbReference type="Proteomes" id="UP001595593"/>
    </source>
</evidence>
<dbReference type="Proteomes" id="UP001595593">
    <property type="component" value="Unassembled WGS sequence"/>
</dbReference>
<accession>A0ABV7G7Q5</accession>
<dbReference type="InterPro" id="IPR003385">
    <property type="entry name" value="Glyco_hydro_77"/>
</dbReference>
<evidence type="ECO:0000256" key="5">
    <source>
        <dbReference type="ARBA" id="ARBA00022676"/>
    </source>
</evidence>
<name>A0ABV7G7Q5_9PROT</name>
<keyword evidence="12" id="KW-1185">Reference proteome</keyword>
<evidence type="ECO:0000256" key="9">
    <source>
        <dbReference type="ARBA" id="ARBA00031501"/>
    </source>
</evidence>
<dbReference type="EC" id="2.4.1.25" evidence="3 10"/>
<comment type="catalytic activity">
    <reaction evidence="1 10">
        <text>Transfers a segment of a (1-&gt;4)-alpha-D-glucan to a new position in an acceptor, which may be glucose or a (1-&gt;4)-alpha-D-glucan.</text>
        <dbReference type="EC" id="2.4.1.25"/>
    </reaction>
</comment>
<protein>
    <recommendedName>
        <fullName evidence="4 10">4-alpha-glucanotransferase</fullName>
        <ecNumber evidence="3 10">2.4.1.25</ecNumber>
    </recommendedName>
    <alternativeName>
        <fullName evidence="8 10">Amylomaltase</fullName>
    </alternativeName>
    <alternativeName>
        <fullName evidence="9 10">Disproportionating enzyme</fullName>
    </alternativeName>
</protein>
<dbReference type="NCBIfam" id="TIGR00217">
    <property type="entry name" value="malQ"/>
    <property type="match status" value="1"/>
</dbReference>
<dbReference type="Gene3D" id="3.20.20.80">
    <property type="entry name" value="Glycosidases"/>
    <property type="match status" value="1"/>
</dbReference>
<evidence type="ECO:0000256" key="7">
    <source>
        <dbReference type="ARBA" id="ARBA00023277"/>
    </source>
</evidence>
<evidence type="ECO:0000256" key="10">
    <source>
        <dbReference type="RuleBase" id="RU361207"/>
    </source>
</evidence>
<comment type="similarity">
    <text evidence="2 10">Belongs to the disproportionating enzyme family.</text>
</comment>
<evidence type="ECO:0000256" key="4">
    <source>
        <dbReference type="ARBA" id="ARBA00020295"/>
    </source>
</evidence>
<organism evidence="11 12">
    <name type="scientific">Teichococcus globiformis</name>
    <dbReference type="NCBI Taxonomy" id="2307229"/>
    <lineage>
        <taxon>Bacteria</taxon>
        <taxon>Pseudomonadati</taxon>
        <taxon>Pseudomonadota</taxon>
        <taxon>Alphaproteobacteria</taxon>
        <taxon>Acetobacterales</taxon>
        <taxon>Roseomonadaceae</taxon>
        <taxon>Roseomonas</taxon>
    </lineage>
</organism>
<evidence type="ECO:0000256" key="1">
    <source>
        <dbReference type="ARBA" id="ARBA00000439"/>
    </source>
</evidence>
<dbReference type="InterPro" id="IPR017853">
    <property type="entry name" value="GH"/>
</dbReference>
<keyword evidence="5 10" id="KW-0328">Glycosyltransferase</keyword>
<reference evidence="12" key="1">
    <citation type="journal article" date="2019" name="Int. J. Syst. Evol. Microbiol.">
        <title>The Global Catalogue of Microorganisms (GCM) 10K type strain sequencing project: providing services to taxonomists for standard genome sequencing and annotation.</title>
        <authorList>
            <consortium name="The Broad Institute Genomics Platform"/>
            <consortium name="The Broad Institute Genome Sequencing Center for Infectious Disease"/>
            <person name="Wu L."/>
            <person name="Ma J."/>
        </authorList>
    </citation>
    <scope>NUCLEOTIDE SEQUENCE [LARGE SCALE GENOMIC DNA]</scope>
    <source>
        <strain evidence="12">KCTC 52094</strain>
    </source>
</reference>